<dbReference type="STRING" id="109376.A0A0D3AWI0"/>
<dbReference type="AlphaFoldDB" id="A0A0D3AWI0"/>
<accession>A0A0D3AWI0</accession>
<dbReference type="EnsemblPlants" id="Bo2g147710.1">
    <property type="protein sequence ID" value="Bo2g147710.1"/>
    <property type="gene ID" value="Bo2g147710"/>
</dbReference>
<dbReference type="InterPro" id="IPR033872">
    <property type="entry name" value="nsLTP2"/>
</dbReference>
<dbReference type="GO" id="GO:0008289">
    <property type="term" value="F:lipid binding"/>
    <property type="evidence" value="ECO:0007669"/>
    <property type="project" value="UniProtKB-KW"/>
</dbReference>
<proteinExistence type="predicted"/>
<name>A0A0D3AWI0_BRAOL</name>
<evidence type="ECO:0000256" key="3">
    <source>
        <dbReference type="SAM" id="SignalP"/>
    </source>
</evidence>
<protein>
    <recommendedName>
        <fullName evidence="6">Bifunctional inhibitor/plant lipid transfer protein/seed storage helical domain-containing protein</fullName>
    </recommendedName>
</protein>
<dbReference type="PANTHER" id="PTHR33214">
    <property type="entry name" value="BIFUNCTIONAL INHIBITOR/LIPID-TRANSFER PROTEIN/SEED STORAGE 2S ALBUMIN SUPERFAMILY PROTEIN"/>
    <property type="match status" value="1"/>
</dbReference>
<feature type="signal peptide" evidence="3">
    <location>
        <begin position="1"/>
        <end position="24"/>
    </location>
</feature>
<dbReference type="OMA" id="NMKIEER"/>
<keyword evidence="3" id="KW-0732">Signal</keyword>
<dbReference type="GO" id="GO:0006869">
    <property type="term" value="P:lipid transport"/>
    <property type="evidence" value="ECO:0007669"/>
    <property type="project" value="InterPro"/>
</dbReference>
<dbReference type="HOGENOM" id="CLU_901238_0_0_1"/>
<dbReference type="PANTHER" id="PTHR33214:SF57">
    <property type="entry name" value="GENOME ASSEMBLY, CHROMOSOME: A02"/>
    <property type="match status" value="1"/>
</dbReference>
<dbReference type="Gene3D" id="1.10.110.10">
    <property type="entry name" value="Plant lipid-transfer and hydrophobic proteins"/>
    <property type="match status" value="1"/>
</dbReference>
<keyword evidence="5" id="KW-1185">Reference proteome</keyword>
<dbReference type="SUPFAM" id="SSF47699">
    <property type="entry name" value="Bifunctional inhibitor/lipid-transfer protein/seed storage 2S albumin"/>
    <property type="match status" value="1"/>
</dbReference>
<sequence length="309" mass="35194">MKFTTLASIAFVVVLFSSTAPINSQLIQSIKTPCTTIDITGCFPAIIYGAPLSPECCRNLNVQQPCYCDFIKNAGLKPYITSPQGHAALASCGDSKLMFRLIHFWEACNNSKGGILIGTKMAISQKDMIAYHEHAGEASNSHLPMLDAVSNEFWEQKIVRKSNGADIYRLQRKVKKRDMLGLYKDGFEREKACVFKLRHKNLRLTLNSSLASSWRRRLGVVIGVVEGMFYLFEQWPGYRSCRRITNLKPGEEQEDPEMRERVVDENMKIEERTLGKTKQVITLGLMFTDKSPSKQIKLLRRFTTWCFFV</sequence>
<evidence type="ECO:0000313" key="4">
    <source>
        <dbReference type="EnsemblPlants" id="Bo2g147710.1"/>
    </source>
</evidence>
<reference evidence="4" key="2">
    <citation type="submission" date="2015-03" db="UniProtKB">
        <authorList>
            <consortium name="EnsemblPlants"/>
        </authorList>
    </citation>
    <scope>IDENTIFICATION</scope>
</reference>
<dbReference type="InterPro" id="IPR036312">
    <property type="entry name" value="Bifun_inhib/LTP/seed_sf"/>
</dbReference>
<evidence type="ECO:0000256" key="2">
    <source>
        <dbReference type="ARBA" id="ARBA00023121"/>
    </source>
</evidence>
<reference evidence="4 5" key="1">
    <citation type="journal article" date="2014" name="Genome Biol.">
        <title>Transcriptome and methylome profiling reveals relics of genome dominance in the mesopolyploid Brassica oleracea.</title>
        <authorList>
            <person name="Parkin I.A."/>
            <person name="Koh C."/>
            <person name="Tang H."/>
            <person name="Robinson S.J."/>
            <person name="Kagale S."/>
            <person name="Clarke W.E."/>
            <person name="Town C.D."/>
            <person name="Nixon J."/>
            <person name="Krishnakumar V."/>
            <person name="Bidwell S.L."/>
            <person name="Denoeud F."/>
            <person name="Belcram H."/>
            <person name="Links M.G."/>
            <person name="Just J."/>
            <person name="Clarke C."/>
            <person name="Bender T."/>
            <person name="Huebert T."/>
            <person name="Mason A.S."/>
            <person name="Pires J.C."/>
            <person name="Barker G."/>
            <person name="Moore J."/>
            <person name="Walley P.G."/>
            <person name="Manoli S."/>
            <person name="Batley J."/>
            <person name="Edwards D."/>
            <person name="Nelson M.N."/>
            <person name="Wang X."/>
            <person name="Paterson A.H."/>
            <person name="King G."/>
            <person name="Bancroft I."/>
            <person name="Chalhoub B."/>
            <person name="Sharpe A.G."/>
        </authorList>
    </citation>
    <scope>NUCLEOTIDE SEQUENCE</scope>
    <source>
        <strain evidence="4 5">cv. TO1000</strain>
    </source>
</reference>
<keyword evidence="1" id="KW-0813">Transport</keyword>
<dbReference type="Proteomes" id="UP000032141">
    <property type="component" value="Chromosome C2"/>
</dbReference>
<evidence type="ECO:0000313" key="5">
    <source>
        <dbReference type="Proteomes" id="UP000032141"/>
    </source>
</evidence>
<dbReference type="CDD" id="cd01959">
    <property type="entry name" value="nsLTP2"/>
    <property type="match status" value="1"/>
</dbReference>
<feature type="chain" id="PRO_5002257312" description="Bifunctional inhibitor/plant lipid transfer protein/seed storage helical domain-containing protein" evidence="3">
    <location>
        <begin position="25"/>
        <end position="309"/>
    </location>
</feature>
<evidence type="ECO:0000256" key="1">
    <source>
        <dbReference type="ARBA" id="ARBA00022448"/>
    </source>
</evidence>
<organism evidence="4 5">
    <name type="scientific">Brassica oleracea var. oleracea</name>
    <dbReference type="NCBI Taxonomy" id="109376"/>
    <lineage>
        <taxon>Eukaryota</taxon>
        <taxon>Viridiplantae</taxon>
        <taxon>Streptophyta</taxon>
        <taxon>Embryophyta</taxon>
        <taxon>Tracheophyta</taxon>
        <taxon>Spermatophyta</taxon>
        <taxon>Magnoliopsida</taxon>
        <taxon>eudicotyledons</taxon>
        <taxon>Gunneridae</taxon>
        <taxon>Pentapetalae</taxon>
        <taxon>rosids</taxon>
        <taxon>malvids</taxon>
        <taxon>Brassicales</taxon>
        <taxon>Brassicaceae</taxon>
        <taxon>Brassiceae</taxon>
        <taxon>Brassica</taxon>
    </lineage>
</organism>
<keyword evidence="2" id="KW-0446">Lipid-binding</keyword>
<evidence type="ECO:0008006" key="6">
    <source>
        <dbReference type="Google" id="ProtNLM"/>
    </source>
</evidence>
<dbReference type="Gramene" id="Bo2g147710.1">
    <property type="protein sequence ID" value="Bo2g147710.1"/>
    <property type="gene ID" value="Bo2g147710"/>
</dbReference>